<evidence type="ECO:0000259" key="1">
    <source>
        <dbReference type="Pfam" id="PF00501"/>
    </source>
</evidence>
<name>A0A2J5HGW5_9EURO</name>
<proteinExistence type="predicted"/>
<feature type="domain" description="AMP-dependent synthetase/ligase" evidence="1">
    <location>
        <begin position="22"/>
        <end position="122"/>
    </location>
</feature>
<dbReference type="EMBL" id="KZ559624">
    <property type="protein sequence ID" value="PLN76220.1"/>
    <property type="molecule type" value="Genomic_DNA"/>
</dbReference>
<gene>
    <name evidence="2" type="ORF">BDW42DRAFT_197298</name>
</gene>
<protein>
    <recommendedName>
        <fullName evidence="1">AMP-dependent synthetase/ligase domain-containing protein</fullName>
    </recommendedName>
</protein>
<evidence type="ECO:0000313" key="3">
    <source>
        <dbReference type="Proteomes" id="UP000235023"/>
    </source>
</evidence>
<sequence>MARRRAQAEVTHEQRTGVGIPPKDVLILDELATELSQRDLDIILDAPHVAPVAYPAKDRAFVVFASGTTGLLKGAIISRTTMAASLLQVTTVDDGLMAWNRRLRGEGDRVLALLPFFHIYGASDCST</sequence>
<keyword evidence="3" id="KW-1185">Reference proteome</keyword>
<dbReference type="InterPro" id="IPR000873">
    <property type="entry name" value="AMP-dep_synth/lig_dom"/>
</dbReference>
<reference evidence="3" key="1">
    <citation type="submission" date="2017-12" db="EMBL/GenBank/DDBJ databases">
        <authorList>
            <consortium name="DOE Joint Genome Institute"/>
            <person name="Mondo S.J."/>
            <person name="Kjaerbolling I."/>
            <person name="Vesth T.C."/>
            <person name="Frisvad J.C."/>
            <person name="Nybo J.L."/>
            <person name="Theobald S."/>
            <person name="Kuo A."/>
            <person name="Bowyer P."/>
            <person name="Matsuda Y."/>
            <person name="Lyhne E.K."/>
            <person name="Kogle M.E."/>
            <person name="Clum A."/>
            <person name="Lipzen A."/>
            <person name="Salamov A."/>
            <person name="Ngan C.Y."/>
            <person name="Daum C."/>
            <person name="Chiniquy J."/>
            <person name="Barry K."/>
            <person name="LaButti K."/>
            <person name="Haridas S."/>
            <person name="Simmons B.A."/>
            <person name="Magnuson J.K."/>
            <person name="Mortensen U.H."/>
            <person name="Larsen T.O."/>
            <person name="Grigoriev I.V."/>
            <person name="Baker S.E."/>
            <person name="Andersen M.R."/>
            <person name="Nordberg H.P."/>
            <person name="Cantor M.N."/>
            <person name="Hua S.X."/>
        </authorList>
    </citation>
    <scope>NUCLEOTIDE SEQUENCE [LARGE SCALE GENOMIC DNA]</scope>
    <source>
        <strain evidence="3">IBT 19404</strain>
    </source>
</reference>
<dbReference type="SUPFAM" id="SSF56801">
    <property type="entry name" value="Acetyl-CoA synthetase-like"/>
    <property type="match status" value="1"/>
</dbReference>
<evidence type="ECO:0000313" key="2">
    <source>
        <dbReference type="EMBL" id="PLN76220.1"/>
    </source>
</evidence>
<dbReference type="AlphaFoldDB" id="A0A2J5HGW5"/>
<dbReference type="Proteomes" id="UP000235023">
    <property type="component" value="Unassembled WGS sequence"/>
</dbReference>
<dbReference type="Gene3D" id="3.40.50.980">
    <property type="match status" value="2"/>
</dbReference>
<accession>A0A2J5HGW5</accession>
<dbReference type="Pfam" id="PF00501">
    <property type="entry name" value="AMP-binding"/>
    <property type="match status" value="1"/>
</dbReference>
<organism evidence="2 3">
    <name type="scientific">Aspergillus taichungensis</name>
    <dbReference type="NCBI Taxonomy" id="482145"/>
    <lineage>
        <taxon>Eukaryota</taxon>
        <taxon>Fungi</taxon>
        <taxon>Dikarya</taxon>
        <taxon>Ascomycota</taxon>
        <taxon>Pezizomycotina</taxon>
        <taxon>Eurotiomycetes</taxon>
        <taxon>Eurotiomycetidae</taxon>
        <taxon>Eurotiales</taxon>
        <taxon>Aspergillaceae</taxon>
        <taxon>Aspergillus</taxon>
        <taxon>Aspergillus subgen. Circumdati</taxon>
    </lineage>
</organism>
<dbReference type="OrthoDB" id="10253869at2759"/>